<evidence type="ECO:0000256" key="7">
    <source>
        <dbReference type="ARBA" id="ARBA00023295"/>
    </source>
</evidence>
<evidence type="ECO:0000256" key="8">
    <source>
        <dbReference type="ARBA" id="ARBA00023326"/>
    </source>
</evidence>
<feature type="compositionally biased region" description="Low complexity" evidence="10">
    <location>
        <begin position="268"/>
        <end position="281"/>
    </location>
</feature>
<proteinExistence type="inferred from homology"/>
<keyword evidence="6" id="KW-0119">Carbohydrate metabolism</keyword>
<dbReference type="PROSITE" id="PS00653">
    <property type="entry name" value="GLYCOSYL_HYDROL_F1_2"/>
    <property type="match status" value="1"/>
</dbReference>
<dbReference type="EMBL" id="JAKWJU010000002">
    <property type="protein sequence ID" value="MCH6163678.1"/>
    <property type="molecule type" value="Genomic_DNA"/>
</dbReference>
<dbReference type="RefSeq" id="WP_241062549.1">
    <property type="nucleotide sequence ID" value="NZ_JAKWJU010000002.1"/>
</dbReference>
<dbReference type="SUPFAM" id="SSF51445">
    <property type="entry name" value="(Trans)glycosidases"/>
    <property type="match status" value="1"/>
</dbReference>
<dbReference type="InterPro" id="IPR017736">
    <property type="entry name" value="Glyco_hydro_1_beta-glucosidase"/>
</dbReference>
<feature type="region of interest" description="Disordered" evidence="10">
    <location>
        <begin position="1"/>
        <end position="23"/>
    </location>
</feature>
<evidence type="ECO:0000256" key="6">
    <source>
        <dbReference type="ARBA" id="ARBA00023277"/>
    </source>
</evidence>
<keyword evidence="7 9" id="KW-0326">Glycosidase</keyword>
<evidence type="ECO:0000256" key="4">
    <source>
        <dbReference type="ARBA" id="ARBA00022801"/>
    </source>
</evidence>
<dbReference type="Gene3D" id="3.20.20.80">
    <property type="entry name" value="Glycosidases"/>
    <property type="match status" value="1"/>
</dbReference>
<sequence>MPASCAEEESGGGLVLRRAGQGGQAEVPYVVAVLTEDGDCLPVPAAETVRHGDGSVAVRGEAHGFAAELRLTAPDAGDEARESRDASLTVRRTADTSVRAALRAELRLGALDGEDPGWLVPGVFYRQNRLPDCTRPYPRYEAGVRDAASMTWDAWSFRADRCATPAVFARDGEGGGALVLAAEHGPLGESGVGFALLPGGRPALRLHAPYREEPVSYYGSSEPRPAETPAHLWRPGESHTLGFAVHLLDADPHAYAPVLRAHHERTSDTGQDAAGQGATGQDPRRHAPAAWVSLEEAAELTAYGLHRWHYRPDPPVLLETAAFDREALGESGDRQAMHVSWISGVPYAHALLLHARRTGDAEQADAAVGVLDHIAGNLTPGGTFWGQWTRKNGWAHGWHPDSRRLHSRTLADATLFLLRALVAERAGGRDHPRWERAVRSNLAAAAAGQDTATGRLPAALDSRTGEALDHRGGAGLSWIAPLAEAAGALGEPSLLDAARRAGAHHAADVRAEFLCGAPEDVSLAPTSEDGYNALIAYTLLYEADPGDARWLELARHAADWTLTFRYTYDVHFPEDTLLGRYGFRTRGADQASPSNQHLHAFGLICLPETVRLARHLGDPYYLRSARENLDCFRQFVARRDGDFNAYRGMVSERFYQTECFQAKGMLLTLSHAWSAGVLLYACETARSMPEFRQPAREPVRGPQREADVDAEPDAEPDGRTGEGSGPDREQPLRFPREFRWGTATSAYQVEGAADADGRGESIWDRFCRVPGAVENGDTGDVACDMYRRASDDIALMARLGVGAHRFSIAWPRIVPSGTGRVEPRGLAHYDRFIDTLLEHGISPLVTLYHWDLPQPLQERGGWRARETAEAFAEYAEVCFDAFGDRVRDWVTVNEPWIAGLLGHQLGLHAPGERDLAGSVKAMHHLLLAHGMAAPRAGRDARTGVAHALFPHTPADPASEADRAAAHASDGYVNRWFLDAVHGRGYPEDMRRHWERAAGELDFVRDSDMETIGSGSDFIGVNYYTRRIVSARDRQAAGADGGAWPWKVEPGRPGVPRTDLGWEIVPGELSALLIRLHRDYPGVPLMITENGGIFGDGPGEDGAVRDERRIRFLHSHLLAVHRALEAGAPVEGYYHWSFIDNFEWAMGYRPRFGLVHLDRETQRRTIKESGHWYARVARSGTLSPWAGERG</sequence>
<dbReference type="Proteomes" id="UP001166784">
    <property type="component" value="Unassembled WGS sequence"/>
</dbReference>
<evidence type="ECO:0000313" key="12">
    <source>
        <dbReference type="Proteomes" id="UP001166784"/>
    </source>
</evidence>
<feature type="region of interest" description="Disordered" evidence="10">
    <location>
        <begin position="262"/>
        <end position="285"/>
    </location>
</feature>
<evidence type="ECO:0000313" key="11">
    <source>
        <dbReference type="EMBL" id="MCH6163678.1"/>
    </source>
</evidence>
<keyword evidence="5" id="KW-0136">Cellulose degradation</keyword>
<feature type="compositionally biased region" description="Basic and acidic residues" evidence="10">
    <location>
        <begin position="693"/>
        <end position="707"/>
    </location>
</feature>
<evidence type="ECO:0000256" key="10">
    <source>
        <dbReference type="SAM" id="MobiDB-lite"/>
    </source>
</evidence>
<comment type="similarity">
    <text evidence="2 9">Belongs to the glycosyl hydrolase 1 family.</text>
</comment>
<dbReference type="InterPro" id="IPR001360">
    <property type="entry name" value="Glyco_hydro_1"/>
</dbReference>
<reference evidence="11" key="1">
    <citation type="submission" date="2022-03" db="EMBL/GenBank/DDBJ databases">
        <authorList>
            <person name="Santos J.D.N."/>
            <person name="Kallscheuer N."/>
            <person name="Jogler C."/>
            <person name="Lage O.M."/>
        </authorList>
    </citation>
    <scope>NUCLEOTIDE SEQUENCE</scope>
    <source>
        <strain evidence="11">M600PL45_2</strain>
    </source>
</reference>
<comment type="caution">
    <text evidence="11">The sequence shown here is derived from an EMBL/GenBank/DDBJ whole genome shotgun (WGS) entry which is preliminary data.</text>
</comment>
<name>A0ABS9T5D7_9ACTN</name>
<dbReference type="PANTHER" id="PTHR10353">
    <property type="entry name" value="GLYCOSYL HYDROLASE"/>
    <property type="match status" value="1"/>
</dbReference>
<evidence type="ECO:0000256" key="9">
    <source>
        <dbReference type="RuleBase" id="RU361175"/>
    </source>
</evidence>
<feature type="region of interest" description="Disordered" evidence="10">
    <location>
        <begin position="691"/>
        <end position="733"/>
    </location>
</feature>
<evidence type="ECO:0000256" key="1">
    <source>
        <dbReference type="ARBA" id="ARBA00000448"/>
    </source>
</evidence>
<dbReference type="PANTHER" id="PTHR10353:SF36">
    <property type="entry name" value="LP05116P"/>
    <property type="match status" value="1"/>
</dbReference>
<dbReference type="InterPro" id="IPR033132">
    <property type="entry name" value="GH_1_N_CS"/>
</dbReference>
<dbReference type="SUPFAM" id="SSF48208">
    <property type="entry name" value="Six-hairpin glycosidases"/>
    <property type="match status" value="1"/>
</dbReference>
<dbReference type="Pfam" id="PF00232">
    <property type="entry name" value="Glyco_hydro_1"/>
    <property type="match status" value="1"/>
</dbReference>
<dbReference type="EC" id="3.2.1.21" evidence="3 9"/>
<gene>
    <name evidence="11" type="ORF">MMA15_25760</name>
</gene>
<dbReference type="PRINTS" id="PR00131">
    <property type="entry name" value="GLHYDRLASE1"/>
</dbReference>
<comment type="catalytic activity">
    <reaction evidence="1 9">
        <text>Hydrolysis of terminal, non-reducing beta-D-glucosyl residues with release of beta-D-glucose.</text>
        <dbReference type="EC" id="3.2.1.21"/>
    </reaction>
</comment>
<dbReference type="InterPro" id="IPR017853">
    <property type="entry name" value="GH"/>
</dbReference>
<dbReference type="NCBIfam" id="TIGR03356">
    <property type="entry name" value="BGL"/>
    <property type="match status" value="1"/>
</dbReference>
<keyword evidence="12" id="KW-1185">Reference proteome</keyword>
<keyword evidence="8" id="KW-0624">Polysaccharide degradation</keyword>
<keyword evidence="4 9" id="KW-0378">Hydrolase</keyword>
<organism evidence="11 12">
    <name type="scientific">Streptomyces marispadix</name>
    <dbReference type="NCBI Taxonomy" id="2922868"/>
    <lineage>
        <taxon>Bacteria</taxon>
        <taxon>Bacillati</taxon>
        <taxon>Actinomycetota</taxon>
        <taxon>Actinomycetes</taxon>
        <taxon>Kitasatosporales</taxon>
        <taxon>Streptomycetaceae</taxon>
        <taxon>Streptomyces</taxon>
    </lineage>
</organism>
<dbReference type="InterPro" id="IPR008928">
    <property type="entry name" value="6-hairpin_glycosidase_sf"/>
</dbReference>
<reference evidence="11" key="2">
    <citation type="journal article" date="2023" name="Int. J. Syst. Evol. Microbiol.">
        <title>Streptomyces marispadix sp. nov., isolated from marine beach sediment of the Northern Coast of Portugal.</title>
        <authorList>
            <person name="dos Santos J.D.N."/>
            <person name="Vitorino I.R."/>
            <person name="Kallscheuer N."/>
            <person name="Srivastava A."/>
            <person name="Krautwurst S."/>
            <person name="Marz M."/>
            <person name="Jogler C."/>
            <person name="Lobo Da Cunha A."/>
            <person name="Catita J."/>
            <person name="Goncalves H."/>
            <person name="Gonzalez I."/>
            <person name="Reyes F."/>
            <person name="Lage O.M."/>
        </authorList>
    </citation>
    <scope>NUCLEOTIDE SEQUENCE</scope>
    <source>
        <strain evidence="11">M600PL45_2</strain>
    </source>
</reference>
<evidence type="ECO:0000256" key="3">
    <source>
        <dbReference type="ARBA" id="ARBA00012744"/>
    </source>
</evidence>
<feature type="compositionally biased region" description="Basic and acidic residues" evidence="10">
    <location>
        <begin position="716"/>
        <end position="733"/>
    </location>
</feature>
<protein>
    <recommendedName>
        <fullName evidence="3 9">Beta-glucosidase</fullName>
        <ecNumber evidence="3 9">3.2.1.21</ecNumber>
    </recommendedName>
</protein>
<feature type="compositionally biased region" description="Acidic residues" evidence="10">
    <location>
        <begin position="1"/>
        <end position="10"/>
    </location>
</feature>
<accession>A0ABS9T5D7</accession>
<dbReference type="GO" id="GO:0008422">
    <property type="term" value="F:beta-glucosidase activity"/>
    <property type="evidence" value="ECO:0007669"/>
    <property type="project" value="UniProtKB-EC"/>
</dbReference>
<evidence type="ECO:0000256" key="2">
    <source>
        <dbReference type="ARBA" id="ARBA00010838"/>
    </source>
</evidence>
<evidence type="ECO:0000256" key="5">
    <source>
        <dbReference type="ARBA" id="ARBA00023001"/>
    </source>
</evidence>